<feature type="transmembrane region" description="Helical" evidence="3">
    <location>
        <begin position="82"/>
        <end position="100"/>
    </location>
</feature>
<dbReference type="InterPro" id="IPR050922">
    <property type="entry name" value="LytR/CpsA/Psr_CW_biosynth"/>
</dbReference>
<accession>A0ABX1SB60</accession>
<dbReference type="InterPro" id="IPR004474">
    <property type="entry name" value="LytR_CpsA_psr"/>
</dbReference>
<feature type="compositionally biased region" description="Pro residues" evidence="2">
    <location>
        <begin position="59"/>
        <end position="69"/>
    </location>
</feature>
<dbReference type="EMBL" id="JAAXLA010000021">
    <property type="protein sequence ID" value="NMH98340.1"/>
    <property type="molecule type" value="Genomic_DNA"/>
</dbReference>
<proteinExistence type="inferred from homology"/>
<feature type="domain" description="Cell envelope-related transcriptional attenuator" evidence="4">
    <location>
        <begin position="151"/>
        <end position="292"/>
    </location>
</feature>
<organism evidence="5 6">
    <name type="scientific">Pseudonocardia acidicola</name>
    <dbReference type="NCBI Taxonomy" id="2724939"/>
    <lineage>
        <taxon>Bacteria</taxon>
        <taxon>Bacillati</taxon>
        <taxon>Actinomycetota</taxon>
        <taxon>Actinomycetes</taxon>
        <taxon>Pseudonocardiales</taxon>
        <taxon>Pseudonocardiaceae</taxon>
        <taxon>Pseudonocardia</taxon>
    </lineage>
</organism>
<gene>
    <name evidence="5" type="ORF">HF526_13610</name>
</gene>
<dbReference type="PANTHER" id="PTHR33392">
    <property type="entry name" value="POLYISOPRENYL-TEICHOIC ACID--PEPTIDOGLYCAN TEICHOIC ACID TRANSFERASE TAGU"/>
    <property type="match status" value="1"/>
</dbReference>
<feature type="compositionally biased region" description="Pro residues" evidence="2">
    <location>
        <begin position="11"/>
        <end position="26"/>
    </location>
</feature>
<feature type="region of interest" description="Disordered" evidence="2">
    <location>
        <begin position="1"/>
        <end position="73"/>
    </location>
</feature>
<evidence type="ECO:0000313" key="5">
    <source>
        <dbReference type="EMBL" id="NMH98340.1"/>
    </source>
</evidence>
<sequence length="386" mass="39865">MVWSMNGDYGGPPPQPPGRGAPPRRGPGPGWGRPQRPPQQRPPMQQTAVLGRGHGGAPPVVPPPRPPVAAVPRRRPRWGRRIRAILIVLLVLIVGFGVYLDQNLQRTAALPTDSTTSSSGTNYLIVGSDSRAGLSGEQEQQLATGDAAGQRTDTIMLLHTGSSGSVLVSIPRDSYVPIAGNGTNKINAAFSLGGPQLLISTVEAATGLHIDHYAEIGFGGFVGAVDAVGGVNMCVPQSIKDPKAGLDIKAGCQDLDGTTALGYVRTRATAGSDFDRVARQRAFLSALIAKATSPATLINPFRTVPLASAMTGAITVDNSDHIWNLAGLALALKGVSGGDGVATTVPVGSTPNIGGQDVVRWDKARASALFSAIENDKKPTGSALGP</sequence>
<evidence type="ECO:0000256" key="1">
    <source>
        <dbReference type="ARBA" id="ARBA00006068"/>
    </source>
</evidence>
<evidence type="ECO:0000313" key="6">
    <source>
        <dbReference type="Proteomes" id="UP000820669"/>
    </source>
</evidence>
<keyword evidence="6" id="KW-1185">Reference proteome</keyword>
<dbReference type="Gene3D" id="3.40.630.190">
    <property type="entry name" value="LCP protein"/>
    <property type="match status" value="1"/>
</dbReference>
<comment type="similarity">
    <text evidence="1">Belongs to the LytR/CpsA/Psr (LCP) family.</text>
</comment>
<keyword evidence="3" id="KW-0472">Membrane</keyword>
<name>A0ABX1SB60_9PSEU</name>
<comment type="caution">
    <text evidence="5">The sequence shown here is derived from an EMBL/GenBank/DDBJ whole genome shotgun (WGS) entry which is preliminary data.</text>
</comment>
<dbReference type="NCBIfam" id="TIGR00350">
    <property type="entry name" value="lytR_cpsA_psr"/>
    <property type="match status" value="1"/>
</dbReference>
<keyword evidence="3" id="KW-1133">Transmembrane helix</keyword>
<reference evidence="5 6" key="1">
    <citation type="submission" date="2020-04" db="EMBL/GenBank/DDBJ databases">
        <authorList>
            <person name="Klaysubun C."/>
            <person name="Duangmal K."/>
            <person name="Lipun K."/>
        </authorList>
    </citation>
    <scope>NUCLEOTIDE SEQUENCE [LARGE SCALE GENOMIC DNA]</scope>
    <source>
        <strain evidence="5 6">K10HN5</strain>
    </source>
</reference>
<dbReference type="PANTHER" id="PTHR33392:SF6">
    <property type="entry name" value="POLYISOPRENYL-TEICHOIC ACID--PEPTIDOGLYCAN TEICHOIC ACID TRANSFERASE TAGU"/>
    <property type="match status" value="1"/>
</dbReference>
<evidence type="ECO:0000256" key="3">
    <source>
        <dbReference type="SAM" id="Phobius"/>
    </source>
</evidence>
<evidence type="ECO:0000259" key="4">
    <source>
        <dbReference type="Pfam" id="PF03816"/>
    </source>
</evidence>
<keyword evidence="3" id="KW-0812">Transmembrane</keyword>
<dbReference type="Pfam" id="PF03816">
    <property type="entry name" value="LytR_cpsA_psr"/>
    <property type="match status" value="1"/>
</dbReference>
<dbReference type="Proteomes" id="UP000820669">
    <property type="component" value="Unassembled WGS sequence"/>
</dbReference>
<evidence type="ECO:0000256" key="2">
    <source>
        <dbReference type="SAM" id="MobiDB-lite"/>
    </source>
</evidence>
<protein>
    <submittedName>
        <fullName evidence="5">LCP family protein</fullName>
    </submittedName>
</protein>